<dbReference type="Proteomes" id="UP000032522">
    <property type="component" value="Unassembled WGS sequence"/>
</dbReference>
<keyword evidence="3 7" id="KW-0808">Transferase</keyword>
<feature type="binding site" evidence="7">
    <location>
        <begin position="250"/>
        <end position="252"/>
    </location>
    <ligand>
        <name>ATP</name>
        <dbReference type="ChEBI" id="CHEBI:30616"/>
    </ligand>
</feature>
<reference evidence="9 10" key="1">
    <citation type="submission" date="2015-01" db="EMBL/GenBank/DDBJ databases">
        <authorList>
            <person name="Filippidou S."/>
            <person name="Jeanneret N."/>
            <person name="Russel-Delif L."/>
            <person name="Junier T."/>
            <person name="Wunderlin T."/>
            <person name="Molina V."/>
            <person name="Johnson S.L."/>
            <person name="Davenport K.W."/>
            <person name="Chain P.S."/>
            <person name="Dorador C."/>
            <person name="Junier P."/>
        </authorList>
    </citation>
    <scope>NUCLEOTIDE SEQUENCE [LARGE SCALE GENOMIC DNA]</scope>
    <source>
        <strain evidence="9 10">Et7/4</strain>
    </source>
</reference>
<evidence type="ECO:0000259" key="8">
    <source>
        <dbReference type="Pfam" id="PF01636"/>
    </source>
</evidence>
<feature type="domain" description="Aminoglycoside phosphotransferase" evidence="8">
    <location>
        <begin position="36"/>
        <end position="267"/>
    </location>
</feature>
<dbReference type="RefSeq" id="WP_044731937.1">
    <property type="nucleotide sequence ID" value="NZ_JYBP01000003.1"/>
</dbReference>
<feature type="binding site" evidence="7">
    <location>
        <position position="44"/>
    </location>
    <ligand>
        <name>ATP</name>
        <dbReference type="ChEBI" id="CHEBI:30616"/>
    </ligand>
</feature>
<organism evidence="9 10">
    <name type="scientific">Geobacillus kaustophilus</name>
    <dbReference type="NCBI Taxonomy" id="1462"/>
    <lineage>
        <taxon>Bacteria</taxon>
        <taxon>Bacillati</taxon>
        <taxon>Bacillota</taxon>
        <taxon>Bacilli</taxon>
        <taxon>Bacillales</taxon>
        <taxon>Anoxybacillaceae</taxon>
        <taxon>Geobacillus</taxon>
        <taxon>Geobacillus thermoleovorans group</taxon>
    </lineage>
</organism>
<dbReference type="HAMAP" id="MF_01683">
    <property type="entry name" value="Salvage_MtnK"/>
    <property type="match status" value="1"/>
</dbReference>
<sequence>MTTVQTSVYEPLTEPKAVALAVRLGLFRDGAPLACREIGDGNLNLVFHIVDQETKQGVIIKQALPYAKVVGESWPLTLKRAVIESNALRTFASYVPQYVPKVYYSDESLAITVMEDLSRLQIARKGLIEGKTYPLLSQHIGEFVAKTAFYTSDFGMNQQEKKKLAQSFVNPELCKITEDLVFTDPFFDHDTNNFEDKLRPDVESLWRDDRLHLEAAKLKRKFLTEADVLLHGDLHTGSIFASDDETKVIDPEFAFYGPIGFDLGQFFANLLLNALSRPESERRPLFDHIDLTWDVFASIFSQLWRTESVETYAATPGLLEDVLRHAFVDAVGFAGCEVIRRTIGLAHVADLDGIEQKEARLAAKRHALRLGRRLIVERAELTGTDGFRRLFAETER</sequence>
<evidence type="ECO:0000256" key="3">
    <source>
        <dbReference type="ARBA" id="ARBA00022679"/>
    </source>
</evidence>
<gene>
    <name evidence="7 9" type="primary">mtnK</name>
    <name evidence="9" type="ORF">LG52_2170</name>
</gene>
<keyword evidence="5 7" id="KW-0418">Kinase</keyword>
<keyword evidence="7" id="KW-0028">Amino-acid biosynthesis</keyword>
<feature type="binding site" evidence="7">
    <location>
        <position position="340"/>
    </location>
    <ligand>
        <name>substrate</name>
    </ligand>
</feature>
<dbReference type="UniPathway" id="UPA00904">
    <property type="reaction ID" value="UER00872"/>
</dbReference>
<evidence type="ECO:0000256" key="1">
    <source>
        <dbReference type="ARBA" id="ARBA00010165"/>
    </source>
</evidence>
<evidence type="ECO:0000256" key="7">
    <source>
        <dbReference type="HAMAP-Rule" id="MF_01683"/>
    </source>
</evidence>
<keyword evidence="4 7" id="KW-0547">Nucleotide-binding</keyword>
<dbReference type="InterPro" id="IPR002575">
    <property type="entry name" value="Aminoglycoside_PTrfase"/>
</dbReference>
<comment type="catalytic activity">
    <reaction evidence="7">
        <text>5-(methylsulfanyl)-D-ribose + ATP = 5-(methylsulfanyl)-alpha-D-ribose 1-phosphate + ADP + H(+)</text>
        <dbReference type="Rhea" id="RHEA:22312"/>
        <dbReference type="ChEBI" id="CHEBI:15378"/>
        <dbReference type="ChEBI" id="CHEBI:30616"/>
        <dbReference type="ChEBI" id="CHEBI:58533"/>
        <dbReference type="ChEBI" id="CHEBI:78440"/>
        <dbReference type="ChEBI" id="CHEBI:456216"/>
        <dbReference type="EC" id="2.7.1.100"/>
    </reaction>
</comment>
<comment type="subunit">
    <text evidence="2 7">Homodimer.</text>
</comment>
<dbReference type="SUPFAM" id="SSF56112">
    <property type="entry name" value="Protein kinase-like (PK-like)"/>
    <property type="match status" value="1"/>
</dbReference>
<evidence type="ECO:0000313" key="9">
    <source>
        <dbReference type="EMBL" id="KJE29054.1"/>
    </source>
</evidence>
<dbReference type="Gene3D" id="3.90.1200.10">
    <property type="match status" value="1"/>
</dbReference>
<dbReference type="EC" id="2.7.1.100" evidence="7"/>
<dbReference type="GO" id="GO:0005524">
    <property type="term" value="F:ATP binding"/>
    <property type="evidence" value="ECO:0007669"/>
    <property type="project" value="UniProtKB-UniRule"/>
</dbReference>
<dbReference type="Pfam" id="PF01636">
    <property type="entry name" value="APH"/>
    <property type="match status" value="1"/>
</dbReference>
<name>A0A0D8BYH5_GEOKU</name>
<evidence type="ECO:0000256" key="5">
    <source>
        <dbReference type="ARBA" id="ARBA00022777"/>
    </source>
</evidence>
<dbReference type="GO" id="GO:0019509">
    <property type="term" value="P:L-methionine salvage from methylthioadenosine"/>
    <property type="evidence" value="ECO:0007669"/>
    <property type="project" value="UniProtKB-UniRule"/>
</dbReference>
<comment type="similarity">
    <text evidence="1 7">Belongs to the methylthioribose kinase family.</text>
</comment>
<dbReference type="InterPro" id="IPR011009">
    <property type="entry name" value="Kinase-like_dom_sf"/>
</dbReference>
<evidence type="ECO:0000256" key="6">
    <source>
        <dbReference type="ARBA" id="ARBA00022840"/>
    </source>
</evidence>
<evidence type="ECO:0000256" key="4">
    <source>
        <dbReference type="ARBA" id="ARBA00022741"/>
    </source>
</evidence>
<dbReference type="Gene3D" id="3.30.200.20">
    <property type="entry name" value="Phosphorylase Kinase, domain 1"/>
    <property type="match status" value="1"/>
</dbReference>
<accession>A0A0D8BYH5</accession>
<feature type="binding site" evidence="7">
    <location>
        <position position="233"/>
    </location>
    <ligand>
        <name>substrate</name>
    </ligand>
</feature>
<feature type="binding site" evidence="7">
    <location>
        <position position="61"/>
    </location>
    <ligand>
        <name>ATP</name>
        <dbReference type="ChEBI" id="CHEBI:30616"/>
    </ligand>
</feature>
<dbReference type="PIRSF" id="PIRSF031134">
    <property type="entry name" value="MTRK"/>
    <property type="match status" value="1"/>
</dbReference>
<comment type="pathway">
    <text evidence="7">Amino-acid biosynthesis; L-methionine biosynthesis via salvage pathway; S-methyl-5-thio-alpha-D-ribose 1-phosphate from S-methyl-5'-thioadenosine (hydrolase route): step 2/2.</text>
</comment>
<keyword evidence="6 7" id="KW-0067">ATP-binding</keyword>
<dbReference type="PATRIC" id="fig|1462.6.peg.2430"/>
<evidence type="ECO:0000256" key="2">
    <source>
        <dbReference type="ARBA" id="ARBA00011738"/>
    </source>
</evidence>
<feature type="binding site" evidence="7">
    <location>
        <begin position="115"/>
        <end position="117"/>
    </location>
    <ligand>
        <name>ATP</name>
        <dbReference type="ChEBI" id="CHEBI:30616"/>
    </ligand>
</feature>
<comment type="function">
    <text evidence="7">Catalyzes the phosphorylation of methylthioribose into methylthioribose-1-phosphate.</text>
</comment>
<dbReference type="AlphaFoldDB" id="A0A0D8BYH5"/>
<evidence type="ECO:0000313" key="10">
    <source>
        <dbReference type="Proteomes" id="UP000032522"/>
    </source>
</evidence>
<dbReference type="OrthoDB" id="9777791at2"/>
<keyword evidence="7" id="KW-0486">Methionine biosynthesis</keyword>
<dbReference type="EMBL" id="JYBP01000003">
    <property type="protein sequence ID" value="KJE29054.1"/>
    <property type="molecule type" value="Genomic_DNA"/>
</dbReference>
<dbReference type="InterPro" id="IPR009212">
    <property type="entry name" value="Methylthioribose_kinase"/>
</dbReference>
<dbReference type="PANTHER" id="PTHR34273">
    <property type="entry name" value="METHYLTHIORIBOSE KINASE"/>
    <property type="match status" value="1"/>
</dbReference>
<protein>
    <recommendedName>
        <fullName evidence="7">Methylthioribose kinase</fullName>
        <shortName evidence="7">MTR kinase</shortName>
        <ecNumber evidence="7">2.7.1.100</ecNumber>
    </recommendedName>
</protein>
<dbReference type="NCBIfam" id="TIGR01767">
    <property type="entry name" value="MTRK"/>
    <property type="match status" value="1"/>
</dbReference>
<dbReference type="PANTHER" id="PTHR34273:SF2">
    <property type="entry name" value="METHYLTHIORIBOSE KINASE"/>
    <property type="match status" value="1"/>
</dbReference>
<dbReference type="GO" id="GO:0046522">
    <property type="term" value="F:S-methyl-5-thioribose kinase activity"/>
    <property type="evidence" value="ECO:0007669"/>
    <property type="project" value="UniProtKB-UniRule"/>
</dbReference>
<comment type="caution">
    <text evidence="9">The sequence shown here is derived from an EMBL/GenBank/DDBJ whole genome shotgun (WGS) entry which is preliminary data.</text>
</comment>
<proteinExistence type="inferred from homology"/>